<dbReference type="SUPFAM" id="SSF52096">
    <property type="entry name" value="ClpP/crotonase"/>
    <property type="match status" value="1"/>
</dbReference>
<dbReference type="PROSITE" id="PS00166">
    <property type="entry name" value="ENOYL_COA_HYDRATASE"/>
    <property type="match status" value="1"/>
</dbReference>
<name>A0A1V6MIT6_9ACTN</name>
<dbReference type="InterPro" id="IPR001753">
    <property type="entry name" value="Enoyl-CoA_hydra/iso"/>
</dbReference>
<dbReference type="InterPro" id="IPR018376">
    <property type="entry name" value="Enoyl-CoA_hyd/isom_CS"/>
</dbReference>
<dbReference type="AlphaFoldDB" id="A0A1V6MIT6"/>
<dbReference type="STRING" id="114686.BM536_029625"/>
<evidence type="ECO:0000313" key="2">
    <source>
        <dbReference type="EMBL" id="OQD52381.1"/>
    </source>
</evidence>
<comment type="caution">
    <text evidence="2">The sequence shown here is derived from an EMBL/GenBank/DDBJ whole genome shotgun (WGS) entry which is preliminary data.</text>
</comment>
<dbReference type="GO" id="GO:0003824">
    <property type="term" value="F:catalytic activity"/>
    <property type="evidence" value="ECO:0007669"/>
    <property type="project" value="InterPro"/>
</dbReference>
<dbReference type="Gene3D" id="3.90.226.10">
    <property type="entry name" value="2-enoyl-CoA Hydratase, Chain A, domain 1"/>
    <property type="match status" value="1"/>
</dbReference>
<reference evidence="3" key="1">
    <citation type="submission" date="2016-11" db="EMBL/GenBank/DDBJ databases">
        <authorList>
            <person name="Schniete J.K."/>
            <person name="Salih T."/>
            <person name="Algora Gallardo L."/>
            <person name="Martinez Fernandez S."/>
            <person name="Herron P.R."/>
        </authorList>
    </citation>
    <scope>NUCLEOTIDE SEQUENCE [LARGE SCALE GENOMIC DNA]</scope>
    <source>
        <strain evidence="3">DSM 41896</strain>
    </source>
</reference>
<protein>
    <submittedName>
        <fullName evidence="2">Enoyl-CoA hydratase</fullName>
    </submittedName>
</protein>
<evidence type="ECO:0000313" key="3">
    <source>
        <dbReference type="Proteomes" id="UP000184286"/>
    </source>
</evidence>
<organism evidence="2 3">
    <name type="scientific">Streptomyces phaeoluteigriseus</name>
    <dbReference type="NCBI Taxonomy" id="114686"/>
    <lineage>
        <taxon>Bacteria</taxon>
        <taxon>Bacillati</taxon>
        <taxon>Actinomycetota</taxon>
        <taxon>Actinomycetes</taxon>
        <taxon>Kitasatosporales</taxon>
        <taxon>Streptomycetaceae</taxon>
        <taxon>Streptomyces</taxon>
        <taxon>Streptomyces aurantiacus group</taxon>
    </lineage>
</organism>
<proteinExistence type="inferred from homology"/>
<gene>
    <name evidence="2" type="ORF">BM536_029625</name>
</gene>
<dbReference type="CDD" id="cd06558">
    <property type="entry name" value="crotonase-like"/>
    <property type="match status" value="1"/>
</dbReference>
<dbReference type="OrthoDB" id="3473569at2"/>
<sequence>MAEERVRYESHGGVAQIVLARPARANAVDLPTVQAFAVAVDKAFAADIRAVIVRGEGERFCAGGDLKAMADAVDRPAYLEELANAFDRALQKLATLPKPVIAAVQGSVAGAGIAVMLSCDLVVSAASTRFLTAYSTVGLTPDCGISFLLPRAIGLPRALELALTGRTLSGEEAKQWGLVNEVVEDELLEARAQELGNQLAAGPTWALGQAKQLMRDWQASREQMGRKEALTIADAVTRADAKVIQSFATSKTLEGRPDHDALV</sequence>
<dbReference type="Pfam" id="PF00378">
    <property type="entry name" value="ECH_1"/>
    <property type="match status" value="1"/>
</dbReference>
<dbReference type="RefSeq" id="WP_073495802.1">
    <property type="nucleotide sequence ID" value="NZ_MPOH02000019.1"/>
</dbReference>
<evidence type="ECO:0000256" key="1">
    <source>
        <dbReference type="RuleBase" id="RU003707"/>
    </source>
</evidence>
<accession>A0A1V6MIT6</accession>
<dbReference type="PANTHER" id="PTHR43459:SF1">
    <property type="entry name" value="EG:BACN32G11.4 PROTEIN"/>
    <property type="match status" value="1"/>
</dbReference>
<dbReference type="Proteomes" id="UP000184286">
    <property type="component" value="Unassembled WGS sequence"/>
</dbReference>
<dbReference type="EMBL" id="MPOH02000019">
    <property type="protein sequence ID" value="OQD52381.1"/>
    <property type="molecule type" value="Genomic_DNA"/>
</dbReference>
<comment type="similarity">
    <text evidence="1">Belongs to the enoyl-CoA hydratase/isomerase family.</text>
</comment>
<dbReference type="InterPro" id="IPR029045">
    <property type="entry name" value="ClpP/crotonase-like_dom_sf"/>
</dbReference>
<dbReference type="PANTHER" id="PTHR43459">
    <property type="entry name" value="ENOYL-COA HYDRATASE"/>
    <property type="match status" value="1"/>
</dbReference>
<reference evidence="2 3" key="2">
    <citation type="submission" date="2017-02" db="EMBL/GenBank/DDBJ databases">
        <title>Draft genome sequence of Streptomyces phaeoluteigriseus type strain DSM41896.</title>
        <authorList>
            <person name="Salih T.S."/>
            <person name="Algora Gallardo L."/>
            <person name="Melo Santos T."/>
            <person name="Filgueira Martinez S."/>
            <person name="Herron P.R."/>
        </authorList>
    </citation>
    <scope>NUCLEOTIDE SEQUENCE [LARGE SCALE GENOMIC DNA]</scope>
    <source>
        <strain evidence="2 3">DSM 41896</strain>
    </source>
</reference>